<dbReference type="EMBL" id="JBHSRF010000004">
    <property type="protein sequence ID" value="MFC6080477.1"/>
    <property type="molecule type" value="Genomic_DNA"/>
</dbReference>
<evidence type="ECO:0000259" key="1">
    <source>
        <dbReference type="PROSITE" id="PS50943"/>
    </source>
</evidence>
<dbReference type="PANTHER" id="PTHR47691">
    <property type="entry name" value="REGULATOR-RELATED"/>
    <property type="match status" value="1"/>
</dbReference>
<dbReference type="Gene3D" id="1.10.260.40">
    <property type="entry name" value="lambda repressor-like DNA-binding domains"/>
    <property type="match status" value="1"/>
</dbReference>
<dbReference type="RefSeq" id="WP_380747275.1">
    <property type="nucleotide sequence ID" value="NZ_JBHSRF010000004.1"/>
</dbReference>
<evidence type="ECO:0000313" key="2">
    <source>
        <dbReference type="EMBL" id="MFC6080477.1"/>
    </source>
</evidence>
<dbReference type="PRINTS" id="PR00364">
    <property type="entry name" value="DISEASERSIST"/>
</dbReference>
<dbReference type="SMART" id="SM00530">
    <property type="entry name" value="HTH_XRE"/>
    <property type="match status" value="1"/>
</dbReference>
<name>A0ABW1NCE9_9ACTN</name>
<dbReference type="Proteomes" id="UP001596137">
    <property type="component" value="Unassembled WGS sequence"/>
</dbReference>
<dbReference type="Gene3D" id="3.40.50.300">
    <property type="entry name" value="P-loop containing nucleotide triphosphate hydrolases"/>
    <property type="match status" value="1"/>
</dbReference>
<dbReference type="SUPFAM" id="SSF52540">
    <property type="entry name" value="P-loop containing nucleoside triphosphate hydrolases"/>
    <property type="match status" value="1"/>
</dbReference>
<dbReference type="Pfam" id="PF13191">
    <property type="entry name" value="AAA_16"/>
    <property type="match status" value="1"/>
</dbReference>
<dbReference type="CDD" id="cd00093">
    <property type="entry name" value="HTH_XRE"/>
    <property type="match status" value="1"/>
</dbReference>
<proteinExistence type="predicted"/>
<keyword evidence="3" id="KW-1185">Reference proteome</keyword>
<dbReference type="InterPro" id="IPR041664">
    <property type="entry name" value="AAA_16"/>
</dbReference>
<organism evidence="2 3">
    <name type="scientific">Sphaerisporangium aureirubrum</name>
    <dbReference type="NCBI Taxonomy" id="1544736"/>
    <lineage>
        <taxon>Bacteria</taxon>
        <taxon>Bacillati</taxon>
        <taxon>Actinomycetota</taxon>
        <taxon>Actinomycetes</taxon>
        <taxon>Streptosporangiales</taxon>
        <taxon>Streptosporangiaceae</taxon>
        <taxon>Sphaerisporangium</taxon>
    </lineage>
</organism>
<sequence>MGSTSTFGQTLRRKREEAGFSLRRLARLVCYSPGWMSRIENGLASPTLQMAQICDRQLAANGELIALAQDVLINRQRLVLPAQVPRGTDRLIGRDQELRFLDNRLERSRTTATGMVVSIEGDAGVGKTELAKCWAHRVAESFEDGVLFADLQGYSVEVEPVASEQVLEGFLTALGTEPASVPEGLDQRAALLRTLTARRQILMVLDNAVNSRQVQPLLPNGPGCTVLVTSRRRLKALTVRDMAASLQLDPLAAKDAVDVLQSMAAGACEDEAATTRLLARQCGRVPLALRIAGFLLSTSRRARDLARDMSDPSTRLDLLSDTDDTTLSVRAALERSYQDLDGDAARMFRLLGLVPLGVGAAAASEMSGWPGRRTRRALESLVDVHLAHCDDTGRYVLGELDAAFAAEKAAEEETDAERGAALDRLTAWSRGHSPVNGEGITPINMVYIRPE</sequence>
<evidence type="ECO:0000313" key="3">
    <source>
        <dbReference type="Proteomes" id="UP001596137"/>
    </source>
</evidence>
<comment type="caution">
    <text evidence="2">The sequence shown here is derived from an EMBL/GenBank/DDBJ whole genome shotgun (WGS) entry which is preliminary data.</text>
</comment>
<reference evidence="3" key="1">
    <citation type="journal article" date="2019" name="Int. J. Syst. Evol. Microbiol.">
        <title>The Global Catalogue of Microorganisms (GCM) 10K type strain sequencing project: providing services to taxonomists for standard genome sequencing and annotation.</title>
        <authorList>
            <consortium name="The Broad Institute Genomics Platform"/>
            <consortium name="The Broad Institute Genome Sequencing Center for Infectious Disease"/>
            <person name="Wu L."/>
            <person name="Ma J."/>
        </authorList>
    </citation>
    <scope>NUCLEOTIDE SEQUENCE [LARGE SCALE GENOMIC DNA]</scope>
    <source>
        <strain evidence="3">JCM 30346</strain>
    </source>
</reference>
<dbReference type="InterPro" id="IPR001387">
    <property type="entry name" value="Cro/C1-type_HTH"/>
</dbReference>
<dbReference type="InterPro" id="IPR027417">
    <property type="entry name" value="P-loop_NTPase"/>
</dbReference>
<dbReference type="PANTHER" id="PTHR47691:SF3">
    <property type="entry name" value="HTH-TYPE TRANSCRIPTIONAL REGULATOR RV0890C-RELATED"/>
    <property type="match status" value="1"/>
</dbReference>
<gene>
    <name evidence="2" type="ORF">ACFP1K_04865</name>
</gene>
<dbReference type="SUPFAM" id="SSF47413">
    <property type="entry name" value="lambda repressor-like DNA-binding domains"/>
    <property type="match status" value="1"/>
</dbReference>
<accession>A0ABW1NCE9</accession>
<dbReference type="Pfam" id="PF13560">
    <property type="entry name" value="HTH_31"/>
    <property type="match status" value="1"/>
</dbReference>
<protein>
    <submittedName>
        <fullName evidence="2">Helix-turn-helix domain-containing protein</fullName>
    </submittedName>
</protein>
<dbReference type="InterPro" id="IPR010982">
    <property type="entry name" value="Lambda_DNA-bd_dom_sf"/>
</dbReference>
<feature type="domain" description="HTH cro/C1-type" evidence="1">
    <location>
        <begin position="11"/>
        <end position="52"/>
    </location>
</feature>
<dbReference type="PROSITE" id="PS50943">
    <property type="entry name" value="HTH_CROC1"/>
    <property type="match status" value="1"/>
</dbReference>